<organism evidence="3 4">
    <name type="scientific">Saccharothrix carnea</name>
    <dbReference type="NCBI Taxonomy" id="1280637"/>
    <lineage>
        <taxon>Bacteria</taxon>
        <taxon>Bacillati</taxon>
        <taxon>Actinomycetota</taxon>
        <taxon>Actinomycetes</taxon>
        <taxon>Pseudonocardiales</taxon>
        <taxon>Pseudonocardiaceae</taxon>
        <taxon>Saccharothrix</taxon>
    </lineage>
</organism>
<evidence type="ECO:0000313" key="4">
    <source>
        <dbReference type="Proteomes" id="UP000241118"/>
    </source>
</evidence>
<keyword evidence="1" id="KW-0802">TPR repeat</keyword>
<dbReference type="PANTHER" id="PTHR10098">
    <property type="entry name" value="RAPSYN-RELATED"/>
    <property type="match status" value="1"/>
</dbReference>
<dbReference type="Gene3D" id="1.25.40.10">
    <property type="entry name" value="Tetratricopeptide repeat domain"/>
    <property type="match status" value="2"/>
</dbReference>
<proteinExistence type="predicted"/>
<protein>
    <submittedName>
        <fullName evidence="3">CHAT domain-containing protein</fullName>
    </submittedName>
</protein>
<dbReference type="SMART" id="SM00028">
    <property type="entry name" value="TPR"/>
    <property type="match status" value="7"/>
</dbReference>
<feature type="repeat" description="TPR" evidence="1">
    <location>
        <begin position="164"/>
        <end position="197"/>
    </location>
</feature>
<evidence type="ECO:0000259" key="2">
    <source>
        <dbReference type="Pfam" id="PF12770"/>
    </source>
</evidence>
<dbReference type="EMBL" id="PYAX01000002">
    <property type="protein sequence ID" value="PSL57121.1"/>
    <property type="molecule type" value="Genomic_DNA"/>
</dbReference>
<dbReference type="PROSITE" id="PS50005">
    <property type="entry name" value="TPR"/>
    <property type="match status" value="1"/>
</dbReference>
<feature type="domain" description="CHAT" evidence="2">
    <location>
        <begin position="1066"/>
        <end position="1401"/>
    </location>
</feature>
<dbReference type="SUPFAM" id="SSF48452">
    <property type="entry name" value="TPR-like"/>
    <property type="match status" value="2"/>
</dbReference>
<dbReference type="InterPro" id="IPR024983">
    <property type="entry name" value="CHAT_dom"/>
</dbReference>
<reference evidence="3 4" key="1">
    <citation type="submission" date="2018-03" db="EMBL/GenBank/DDBJ databases">
        <title>Genomic Encyclopedia of Type Strains, Phase III (KMG-III): the genomes of soil and plant-associated and newly described type strains.</title>
        <authorList>
            <person name="Whitman W."/>
        </authorList>
    </citation>
    <scope>NUCLEOTIDE SEQUENCE [LARGE SCALE GENOMIC DNA]</scope>
    <source>
        <strain evidence="3 4">CGMCC 4.7097</strain>
    </source>
</reference>
<dbReference type="Proteomes" id="UP000241118">
    <property type="component" value="Unassembled WGS sequence"/>
</dbReference>
<evidence type="ECO:0000313" key="3">
    <source>
        <dbReference type="EMBL" id="PSL57121.1"/>
    </source>
</evidence>
<dbReference type="InterPro" id="IPR011990">
    <property type="entry name" value="TPR-like_helical_dom_sf"/>
</dbReference>
<name>A0A2P8IF75_SACCR</name>
<comment type="caution">
    <text evidence="3">The sequence shown here is derived from an EMBL/GenBank/DDBJ whole genome shotgun (WGS) entry which is preliminary data.</text>
</comment>
<dbReference type="InterPro" id="IPR019734">
    <property type="entry name" value="TPR_rpt"/>
</dbReference>
<accession>A0A2P8IF75</accession>
<dbReference type="Pfam" id="PF12770">
    <property type="entry name" value="CHAT"/>
    <property type="match status" value="1"/>
</dbReference>
<keyword evidence="4" id="KW-1185">Reference proteome</keyword>
<evidence type="ECO:0000256" key="1">
    <source>
        <dbReference type="PROSITE-ProRule" id="PRU00339"/>
    </source>
</evidence>
<sequence>MPPHRLAELLQARENGNTEAAALIARSALTRAVREHDLPSMLFYATELDSLTGSVLDPVERLGPWEELRSAARRLDSPAMEFAASVQLAVLHLASDDAELATRHLTALLDLATENTDPLWGLLDPTATDTAIHDLLQDLYYRREDFTRVAAVAAKLTERHPDLRIAWFYLGHSLNRLDRFDEAIPALRRLSDFNPTDPGPHIAVSRALAGTDRFGEAIAAASKAIELRPENTQYRFIRAQIEAGAGRLDQALQDLDHVIADCERQSPDGGPPVPHLSYVEYMRNVPTRDQADQARVMRVQVLMSDGRRAEARAEAEHLVLSGELLLAMTGHLFLGRVAQAEARHEDAVAHFGEHLRICTLLDQDRTDGLLGRATSLEALDRLDDAIADIDALSGVGPGFDAAAAVEALTALSERHPGHAGVRKALGHALLDNFVPGRAAEILNAMHQEDPSDWQITAWLAMTMVTSSDTEEDWNSEFSTDRVLRAITLLAAAVELAPDEHFPRSRLRWLVDRACVIGPVAHRVMLSGPQDADRPEADVRSAMPELDEPFRAWRQAVDYEVEDRWADAVALLTSARAAFVRIGLPVLTAMADLRLADNLLRLYDMRGALDHLDAADGALGEIGMLPDMIRGGVDMLMTDAQSAGDQVLWTDIDHKELSDTVALYFLSTARMLRAQWRHRVGDFEGALDELSITTGHDFEWHYFRIIALRDADRPAEAAELLPVLRELATPGDEIRLANLTATVQVALNDPVAAMGTIENAMATLDPQGADAAGLATNLQLTYLDQDRPDDVLAIAHRFPLPPGMSIRGVYGRLNAVALAQSMRGDHADALHTLTEALDLIDRVRGTLHDEQARMTWQQAHLFMYRRAIHEAAEAGLIDAALDLVERAKARAFVDQLGLDSVEPTERVLDLRADVDRARRRLGLLTELTAAPQPELELDLISRIDQLRPFGRVSLDELDTELRRGRDAVDRLTGALARETVQGRDSVAGPTLSTDEIHALLGPGCVLAEYYVAAEATTLFVLTPDNPVPAMHVIAHGEDLVAATVDRQLGTAHELDPVAFEKTFRPFVAPIAEYCAPGEVIVLVPHGALHLVPLHALLLDRNPVCHLPSSSLLRYRQRTPSRGWRTAIVFGDSRSDLSHARQEAAEVAAVFGGVGVVGDDASRARLLDALAERPDVVHLACHGRFDREHPMDSAVLLAPAGTRHDGELTAADLVGLTVDANLVTLSACESGVSTNHPGDELIGLARATLYAGVPSLVVSLWEVDDLSTAFLMTHFYRLLRGGATPADALRTAQLRLASTTARHVVTHCDTALAATTDPVITATLLLARAGAQAKAGDVAAALASCRRVDLAAARGDVAARLRARTSRQTSLLTLKSEAELVVDYSARPFAHPYHWAAFVLIGDWR</sequence>
<gene>
    <name evidence="3" type="ORF">B0I31_10298</name>
</gene>
<dbReference type="Pfam" id="PF13432">
    <property type="entry name" value="TPR_16"/>
    <property type="match status" value="2"/>
</dbReference>